<feature type="region of interest" description="Disordered" evidence="1">
    <location>
        <begin position="1"/>
        <end position="170"/>
    </location>
</feature>
<dbReference type="Proteomes" id="UP000701801">
    <property type="component" value="Unassembled WGS sequence"/>
</dbReference>
<comment type="caution">
    <text evidence="2">The sequence shown here is derived from an EMBL/GenBank/DDBJ whole genome shotgun (WGS) entry which is preliminary data.</text>
</comment>
<gene>
    <name evidence="2" type="ORF">HYALB_00007269</name>
</gene>
<evidence type="ECO:0000256" key="1">
    <source>
        <dbReference type="SAM" id="MobiDB-lite"/>
    </source>
</evidence>
<feature type="region of interest" description="Disordered" evidence="1">
    <location>
        <begin position="184"/>
        <end position="411"/>
    </location>
</feature>
<feature type="compositionally biased region" description="Polar residues" evidence="1">
    <location>
        <begin position="507"/>
        <end position="521"/>
    </location>
</feature>
<feature type="compositionally biased region" description="Basic and acidic residues" evidence="1">
    <location>
        <begin position="91"/>
        <end position="101"/>
    </location>
</feature>
<dbReference type="AlphaFoldDB" id="A0A9N9LK82"/>
<feature type="compositionally biased region" description="Polar residues" evidence="1">
    <location>
        <begin position="140"/>
        <end position="150"/>
    </location>
</feature>
<feature type="region of interest" description="Disordered" evidence="1">
    <location>
        <begin position="480"/>
        <end position="542"/>
    </location>
</feature>
<feature type="compositionally biased region" description="Low complexity" evidence="1">
    <location>
        <begin position="330"/>
        <end position="340"/>
    </location>
</feature>
<reference evidence="2" key="1">
    <citation type="submission" date="2021-07" db="EMBL/GenBank/DDBJ databases">
        <authorList>
            <person name="Durling M."/>
        </authorList>
    </citation>
    <scope>NUCLEOTIDE SEQUENCE</scope>
</reference>
<name>A0A9N9LK82_9HELO</name>
<protein>
    <recommendedName>
        <fullName evidence="4">TeaA receptor TeaR</fullName>
    </recommendedName>
</protein>
<accession>A0A9N9LK82</accession>
<organism evidence="2 3">
    <name type="scientific">Hymenoscyphus albidus</name>
    <dbReference type="NCBI Taxonomy" id="595503"/>
    <lineage>
        <taxon>Eukaryota</taxon>
        <taxon>Fungi</taxon>
        <taxon>Dikarya</taxon>
        <taxon>Ascomycota</taxon>
        <taxon>Pezizomycotina</taxon>
        <taxon>Leotiomycetes</taxon>
        <taxon>Helotiales</taxon>
        <taxon>Helotiaceae</taxon>
        <taxon>Hymenoscyphus</taxon>
    </lineage>
</organism>
<keyword evidence="3" id="KW-1185">Reference proteome</keyword>
<proteinExistence type="predicted"/>
<evidence type="ECO:0000313" key="2">
    <source>
        <dbReference type="EMBL" id="CAG8973041.1"/>
    </source>
</evidence>
<feature type="compositionally biased region" description="Polar residues" evidence="1">
    <location>
        <begin position="8"/>
        <end position="37"/>
    </location>
</feature>
<feature type="region of interest" description="Disordered" evidence="1">
    <location>
        <begin position="427"/>
        <end position="464"/>
    </location>
</feature>
<feature type="compositionally biased region" description="Basic and acidic residues" evidence="1">
    <location>
        <begin position="237"/>
        <end position="251"/>
    </location>
</feature>
<sequence>MAAVSAPQAPSSLTSPTSSHEGTSSWNYSVPSQSEVNKNCHGLGTGPEVERETHMLTMRLSDQNRPPSKMSERANPPSSHTNGHVLGHKSSRSDLSQRRGDYANNSQGHLIPSRVNELSRKNSSISDGSAPDSLLDLYGTNKNGMGNSDLASGKFGSKEPYDESDPEHSRWIHRDKLARIESQELQAAGIILPRARRGSTKSRTREHSRDQSNGPRQRRRIEEEPFPTQEPEEPESWDLRLPGEAEEDPRYMDGSGGVKGVSRIPVLKDSPLPIPIEHLERDTILPRRQGGSVTPEDDQISIPKSRGRSQSIKMLEDTSATPTPPPPTKPKSGGSPTKKTPASKSGTRVASAPQKNKPKPTRTRDTNSGGRPTTRSGDLGQSNSLTKRPEGDPPWLATMYKPDPRLPPDQQLLPTVAKRLQQEQWEKEGKFGNAYDTQFRPLNDNEIIMPNTPMSPNMPITPDTAELVPEPSHLTVEKPEERVSAEWPLKAPKSPALSTGRPGTATRVASFSTMPKVSGTPQGVGPLPSPNPPIRMQLPPEDSKKNGLCGCCVVM</sequence>
<dbReference type="EMBL" id="CAJVRM010000060">
    <property type="protein sequence ID" value="CAG8973041.1"/>
    <property type="molecule type" value="Genomic_DNA"/>
</dbReference>
<feature type="compositionally biased region" description="Basic and acidic residues" evidence="1">
    <location>
        <begin position="156"/>
        <end position="170"/>
    </location>
</feature>
<dbReference type="OrthoDB" id="418495at2759"/>
<evidence type="ECO:0008006" key="4">
    <source>
        <dbReference type="Google" id="ProtNLM"/>
    </source>
</evidence>
<evidence type="ECO:0000313" key="3">
    <source>
        <dbReference type="Proteomes" id="UP000701801"/>
    </source>
</evidence>
<feature type="compositionally biased region" description="Polar residues" evidence="1">
    <location>
        <begin position="366"/>
        <end position="386"/>
    </location>
</feature>